<organism evidence="3 4">
    <name type="scientific">Macrococcus carouselicus</name>
    <dbReference type="NCBI Taxonomy" id="69969"/>
    <lineage>
        <taxon>Bacteria</taxon>
        <taxon>Bacillati</taxon>
        <taxon>Bacillota</taxon>
        <taxon>Bacilli</taxon>
        <taxon>Bacillales</taxon>
        <taxon>Staphylococcaceae</taxon>
        <taxon>Macrococcus</taxon>
    </lineage>
</organism>
<name>A0A9Q8CCX0_9STAP</name>
<dbReference type="Proteomes" id="UP000295280">
    <property type="component" value="Unassembled WGS sequence"/>
</dbReference>
<protein>
    <submittedName>
        <fullName evidence="3">Uncharacterized protein</fullName>
    </submittedName>
</protein>
<comment type="caution">
    <text evidence="3">The sequence shown here is derived from an EMBL/GenBank/DDBJ whole genome shotgun (WGS) entry which is preliminary data.</text>
</comment>
<evidence type="ECO:0000313" key="3">
    <source>
        <dbReference type="EMBL" id="TDL95526.1"/>
    </source>
</evidence>
<evidence type="ECO:0000256" key="1">
    <source>
        <dbReference type="SAM" id="Coils"/>
    </source>
</evidence>
<feature type="compositionally biased region" description="Polar residues" evidence="2">
    <location>
        <begin position="502"/>
        <end position="513"/>
    </location>
</feature>
<proteinExistence type="predicted"/>
<feature type="region of interest" description="Disordered" evidence="2">
    <location>
        <begin position="1"/>
        <end position="60"/>
    </location>
</feature>
<accession>A0A9Q8CCX0</accession>
<keyword evidence="1" id="KW-0175">Coiled coil</keyword>
<evidence type="ECO:0000313" key="4">
    <source>
        <dbReference type="Proteomes" id="UP000295280"/>
    </source>
</evidence>
<feature type="region of interest" description="Disordered" evidence="2">
    <location>
        <begin position="502"/>
        <end position="549"/>
    </location>
</feature>
<feature type="compositionally biased region" description="Basic and acidic residues" evidence="2">
    <location>
        <begin position="1"/>
        <end position="12"/>
    </location>
</feature>
<dbReference type="EMBL" id="SCWD01000006">
    <property type="protein sequence ID" value="TDL95526.1"/>
    <property type="molecule type" value="Genomic_DNA"/>
</dbReference>
<dbReference type="AlphaFoldDB" id="A0A9Q8CCX0"/>
<reference evidence="3 4" key="1">
    <citation type="submission" date="2019-01" db="EMBL/GenBank/DDBJ databases">
        <title>Draft genome sequences of the type strains of six Macrococcus species.</title>
        <authorList>
            <person name="Mazhar S."/>
            <person name="Altermann E."/>
            <person name="Hill C."/>
            <person name="Mcauliffe O."/>
        </authorList>
    </citation>
    <scope>NUCLEOTIDE SEQUENCE [LARGE SCALE GENOMIC DNA]</scope>
    <source>
        <strain evidence="3 4">ATCC 51828</strain>
    </source>
</reference>
<feature type="compositionally biased region" description="Polar residues" evidence="2">
    <location>
        <begin position="51"/>
        <end position="60"/>
    </location>
</feature>
<evidence type="ECO:0000256" key="2">
    <source>
        <dbReference type="SAM" id="MobiDB-lite"/>
    </source>
</evidence>
<sequence>MQEEEKEKKAEIVEEETPQQIDDARDDKTELPADLSKEFEEQEKLADNNKVETQQTDANTESEVRYSAQEKAIVSEDKDEIVDFRNRLYAYLEAQIPNPDLNSIDLNNILSKVDYKGYKDLYILALDGIEKRINQKNYLIQEERKKLINDIYRQMVNELNKRYRENTNLINYKSADNEYGHIYKDIVENYDAAIKSLEEHRKEKELFLTEQFNINKKQYVEREAKRAEEEYDKINKPIIKQEIREFIDDIRAQADKEKQLQLEKLEDDIYLDVSGRNDELMDNLIKDYMPSIDSLITTISNDFQNHVTEILNKTEIAVVKLIDQVQDVEKKRVEAASLSEEKIDAEVARKTVDYSHLKQQVSELEQLIFDKKKEAGNYQEELLKKDAQLQSAAEERKALADDREYHKLRADNASRELNELRELQIKAMQETANNPYVTVRATTIEKKRNNGEKLTLSEKLEGIDRKIYNMIGAALIAASLLGSAAILGDNDDNQNEIKSLEQQVKAQQEQINEAKSVEEATTEAPTTEEPKTEAPKSKESSKSAETKSR</sequence>
<feature type="coiled-coil region" evidence="1">
    <location>
        <begin position="311"/>
        <end position="430"/>
    </location>
</feature>
<feature type="compositionally biased region" description="Basic and acidic residues" evidence="2">
    <location>
        <begin position="528"/>
        <end position="549"/>
    </location>
</feature>
<gene>
    <name evidence="3" type="ORF">ERX40_10105</name>
</gene>
<feature type="compositionally biased region" description="Basic and acidic residues" evidence="2">
    <location>
        <begin position="22"/>
        <end position="50"/>
    </location>
</feature>
<keyword evidence="4" id="KW-1185">Reference proteome</keyword>